<dbReference type="Gene3D" id="1.10.150.20">
    <property type="entry name" value="5' to 3' exonuclease, C-terminal subdomain"/>
    <property type="match status" value="1"/>
</dbReference>
<dbReference type="GO" id="GO:0009432">
    <property type="term" value="P:SOS response"/>
    <property type="evidence" value="ECO:0007669"/>
    <property type="project" value="TreeGrafter"/>
</dbReference>
<dbReference type="AlphaFoldDB" id="A0A4R0Z0F3"/>
<keyword evidence="7 16" id="KW-0548">Nucleotidyltransferase</keyword>
<dbReference type="GO" id="GO:0006261">
    <property type="term" value="P:DNA-templated DNA replication"/>
    <property type="evidence" value="ECO:0007669"/>
    <property type="project" value="UniProtKB-UniRule"/>
</dbReference>
<evidence type="ECO:0000256" key="9">
    <source>
        <dbReference type="ARBA" id="ARBA00022723"/>
    </source>
</evidence>
<dbReference type="GO" id="GO:0042276">
    <property type="term" value="P:error-prone translesion synthesis"/>
    <property type="evidence" value="ECO:0007669"/>
    <property type="project" value="TreeGrafter"/>
</dbReference>
<dbReference type="PANTHER" id="PTHR11076:SF33">
    <property type="entry name" value="DNA POLYMERASE KAPPA"/>
    <property type="match status" value="1"/>
</dbReference>
<dbReference type="NCBIfam" id="NF002677">
    <property type="entry name" value="PRK02406.1"/>
    <property type="match status" value="1"/>
</dbReference>
<dbReference type="CDD" id="cd03586">
    <property type="entry name" value="PolY_Pol_IV_kappa"/>
    <property type="match status" value="1"/>
</dbReference>
<keyword evidence="14 16" id="KW-0234">DNA repair</keyword>
<dbReference type="InterPro" id="IPR022880">
    <property type="entry name" value="DNApol_IV"/>
</dbReference>
<comment type="similarity">
    <text evidence="2 16">Belongs to the DNA polymerase type-Y family.</text>
</comment>
<dbReference type="InterPro" id="IPR017961">
    <property type="entry name" value="DNA_pol_Y-fam_little_finger"/>
</dbReference>
<dbReference type="GO" id="GO:0003684">
    <property type="term" value="F:damaged DNA binding"/>
    <property type="evidence" value="ECO:0007669"/>
    <property type="project" value="InterPro"/>
</dbReference>
<feature type="binding site" evidence="16">
    <location>
        <position position="15"/>
    </location>
    <ligand>
        <name>Mg(2+)</name>
        <dbReference type="ChEBI" id="CHEBI:18420"/>
    </ligand>
</feature>
<evidence type="ECO:0000256" key="13">
    <source>
        <dbReference type="ARBA" id="ARBA00023125"/>
    </source>
</evidence>
<reference evidence="18 19" key="1">
    <citation type="submission" date="2019-02" db="EMBL/GenBank/DDBJ databases">
        <title>Dyella amyloliquefaciens sp. nov., isolated from forest soil.</title>
        <authorList>
            <person name="Gao Z.-H."/>
            <person name="Qiu L.-H."/>
        </authorList>
    </citation>
    <scope>NUCLEOTIDE SEQUENCE [LARGE SCALE GENOMIC DNA]</scope>
    <source>
        <strain evidence="18 19">KACC 12747</strain>
    </source>
</reference>
<keyword evidence="13 16" id="KW-0238">DNA-binding</keyword>
<dbReference type="InterPro" id="IPR050116">
    <property type="entry name" value="DNA_polymerase-Y"/>
</dbReference>
<evidence type="ECO:0000256" key="1">
    <source>
        <dbReference type="ARBA" id="ARBA00004496"/>
    </source>
</evidence>
<evidence type="ECO:0000256" key="5">
    <source>
        <dbReference type="ARBA" id="ARBA00022490"/>
    </source>
</evidence>
<comment type="caution">
    <text evidence="18">The sequence shown here is derived from an EMBL/GenBank/DDBJ whole genome shotgun (WGS) entry which is preliminary data.</text>
</comment>
<evidence type="ECO:0000256" key="15">
    <source>
        <dbReference type="ARBA" id="ARBA00049244"/>
    </source>
</evidence>
<dbReference type="GO" id="GO:0000287">
    <property type="term" value="F:magnesium ion binding"/>
    <property type="evidence" value="ECO:0007669"/>
    <property type="project" value="UniProtKB-UniRule"/>
</dbReference>
<dbReference type="NCBIfam" id="NF002882">
    <property type="entry name" value="PRK03348.1"/>
    <property type="match status" value="1"/>
</dbReference>
<evidence type="ECO:0000256" key="6">
    <source>
        <dbReference type="ARBA" id="ARBA00022679"/>
    </source>
</evidence>
<dbReference type="InterPro" id="IPR001126">
    <property type="entry name" value="UmuC"/>
</dbReference>
<evidence type="ECO:0000259" key="17">
    <source>
        <dbReference type="PROSITE" id="PS50173"/>
    </source>
</evidence>
<feature type="binding site" evidence="16">
    <location>
        <position position="109"/>
    </location>
    <ligand>
        <name>Mg(2+)</name>
        <dbReference type="ChEBI" id="CHEBI:18420"/>
    </ligand>
</feature>
<feature type="site" description="Substrate discrimination" evidence="16">
    <location>
        <position position="20"/>
    </location>
</feature>
<dbReference type="SUPFAM" id="SSF56672">
    <property type="entry name" value="DNA/RNA polymerases"/>
    <property type="match status" value="1"/>
</dbReference>
<keyword evidence="10 16" id="KW-0227">DNA damage</keyword>
<dbReference type="Pfam" id="PF11799">
    <property type="entry name" value="IMS_C"/>
    <property type="match status" value="1"/>
</dbReference>
<dbReference type="GO" id="GO:0006281">
    <property type="term" value="P:DNA repair"/>
    <property type="evidence" value="ECO:0007669"/>
    <property type="project" value="UniProtKB-UniRule"/>
</dbReference>
<comment type="subcellular location">
    <subcellularLocation>
        <location evidence="1 16">Cytoplasm</location>
    </subcellularLocation>
</comment>
<proteinExistence type="inferred from homology"/>
<dbReference type="InterPro" id="IPR043502">
    <property type="entry name" value="DNA/RNA_pol_sf"/>
</dbReference>
<accession>A0A4R0Z0F3</accession>
<evidence type="ECO:0000256" key="16">
    <source>
        <dbReference type="HAMAP-Rule" id="MF_01113"/>
    </source>
</evidence>
<evidence type="ECO:0000256" key="12">
    <source>
        <dbReference type="ARBA" id="ARBA00022932"/>
    </source>
</evidence>
<dbReference type="Gene3D" id="3.30.1490.100">
    <property type="entry name" value="DNA polymerase, Y-family, little finger domain"/>
    <property type="match status" value="1"/>
</dbReference>
<protein>
    <recommendedName>
        <fullName evidence="16">DNA polymerase IV</fullName>
        <shortName evidence="16">Pol IV</shortName>
        <ecNumber evidence="16">2.7.7.7</ecNumber>
    </recommendedName>
</protein>
<dbReference type="SUPFAM" id="SSF100879">
    <property type="entry name" value="Lesion bypass DNA polymerase (Y-family), little finger domain"/>
    <property type="match status" value="1"/>
</dbReference>
<dbReference type="EMBL" id="SJTG01000001">
    <property type="protein sequence ID" value="TCI12838.1"/>
    <property type="molecule type" value="Genomic_DNA"/>
</dbReference>
<dbReference type="InterPro" id="IPR024728">
    <property type="entry name" value="PolY_HhH_motif"/>
</dbReference>
<comment type="subunit">
    <text evidence="3 16">Monomer.</text>
</comment>
<dbReference type="FunFam" id="3.40.1170.60:FF:000001">
    <property type="entry name" value="DNA polymerase IV"/>
    <property type="match status" value="1"/>
</dbReference>
<dbReference type="HAMAP" id="MF_01113">
    <property type="entry name" value="DNApol_IV"/>
    <property type="match status" value="1"/>
</dbReference>
<keyword evidence="12 16" id="KW-0239">DNA-directed DNA polymerase</keyword>
<keyword evidence="6 16" id="KW-0808">Transferase</keyword>
<keyword evidence="5 16" id="KW-0963">Cytoplasm</keyword>
<evidence type="ECO:0000313" key="18">
    <source>
        <dbReference type="EMBL" id="TCI12838.1"/>
    </source>
</evidence>
<sequence length="394" mass="43143">MSPMAASERSIIHVDMDAFYASVEQLDRPELRGRPVIVGGLGPRGVVSTCSYEARPYGVRSAMPTAQARRLCPDGVYLVPRIERYSEASAIVFEVFHEVTPQVEGLSLDEAFLDVTASLKLLGTVESIGRRIKRSILERTGLVASVGMGPNKLVAKLASEMSKPDGFLRIRGGEARTKLAPLPVGRLWTVGKVTEQTLHRIGIHTIGELAACDPSRLTRALGRQAPVLQALARGEDSRAVESERAEQSIGSEHTFDTDVADRNLAEAWLLKQCERVAARVRARNLRGATVTVKLREPPFTTYTRQASLAAPSASASEIFEVARRLLGAWWQTQPKPRLRLLGVSLSGFDRLPQEDMFVEGARGAATDQVQDRINLRFGNGSLVRAGSLRTREPE</sequence>
<keyword evidence="19" id="KW-1185">Reference proteome</keyword>
<dbReference type="FunFam" id="3.30.1490.100:FF:000004">
    <property type="entry name" value="DNA polymerase IV"/>
    <property type="match status" value="1"/>
</dbReference>
<dbReference type="Gene3D" id="3.30.70.270">
    <property type="match status" value="1"/>
</dbReference>
<evidence type="ECO:0000256" key="10">
    <source>
        <dbReference type="ARBA" id="ARBA00022763"/>
    </source>
</evidence>
<evidence type="ECO:0000256" key="11">
    <source>
        <dbReference type="ARBA" id="ARBA00022842"/>
    </source>
</evidence>
<keyword evidence="9 16" id="KW-0479">Metal-binding</keyword>
<keyword evidence="8 16" id="KW-0235">DNA replication</keyword>
<name>A0A4R0Z0F3_9GAMM</name>
<dbReference type="GO" id="GO:0005829">
    <property type="term" value="C:cytosol"/>
    <property type="evidence" value="ECO:0007669"/>
    <property type="project" value="TreeGrafter"/>
</dbReference>
<feature type="domain" description="UmuC" evidence="17">
    <location>
        <begin position="11"/>
        <end position="191"/>
    </location>
</feature>
<evidence type="ECO:0000256" key="3">
    <source>
        <dbReference type="ARBA" id="ARBA00011245"/>
    </source>
</evidence>
<dbReference type="EC" id="2.7.7.7" evidence="16"/>
<evidence type="ECO:0000256" key="2">
    <source>
        <dbReference type="ARBA" id="ARBA00010945"/>
    </source>
</evidence>
<comment type="function">
    <text evidence="16">Poorly processive, error-prone DNA polymerase involved in untargeted mutagenesis. Copies undamaged DNA at stalled replication forks, which arise in vivo from mismatched or misaligned primer ends. These misaligned primers can be extended by PolIV. Exhibits no 3'-5' exonuclease (proofreading) activity. May be involved in translesional synthesis, in conjunction with the beta clamp from PolIII.</text>
</comment>
<dbReference type="Proteomes" id="UP000291822">
    <property type="component" value="Unassembled WGS sequence"/>
</dbReference>
<dbReference type="Pfam" id="PF00817">
    <property type="entry name" value="IMS"/>
    <property type="match status" value="1"/>
</dbReference>
<evidence type="ECO:0000313" key="19">
    <source>
        <dbReference type="Proteomes" id="UP000291822"/>
    </source>
</evidence>
<keyword evidence="11 16" id="KW-0460">Magnesium</keyword>
<dbReference type="Pfam" id="PF11798">
    <property type="entry name" value="IMS_HHH"/>
    <property type="match status" value="1"/>
</dbReference>
<evidence type="ECO:0000256" key="7">
    <source>
        <dbReference type="ARBA" id="ARBA00022695"/>
    </source>
</evidence>
<dbReference type="InterPro" id="IPR043128">
    <property type="entry name" value="Rev_trsase/Diguanyl_cyclase"/>
</dbReference>
<dbReference type="GO" id="GO:0003887">
    <property type="term" value="F:DNA-directed DNA polymerase activity"/>
    <property type="evidence" value="ECO:0007669"/>
    <property type="project" value="UniProtKB-UniRule"/>
</dbReference>
<gene>
    <name evidence="16" type="primary">dinB</name>
    <name evidence="18" type="ORF">EZM97_05800</name>
</gene>
<comment type="catalytic activity">
    <reaction evidence="15 16">
        <text>DNA(n) + a 2'-deoxyribonucleoside 5'-triphosphate = DNA(n+1) + diphosphate</text>
        <dbReference type="Rhea" id="RHEA:22508"/>
        <dbReference type="Rhea" id="RHEA-COMP:17339"/>
        <dbReference type="Rhea" id="RHEA-COMP:17340"/>
        <dbReference type="ChEBI" id="CHEBI:33019"/>
        <dbReference type="ChEBI" id="CHEBI:61560"/>
        <dbReference type="ChEBI" id="CHEBI:173112"/>
        <dbReference type="EC" id="2.7.7.7"/>
    </reaction>
</comment>
<evidence type="ECO:0000256" key="8">
    <source>
        <dbReference type="ARBA" id="ARBA00022705"/>
    </source>
</evidence>
<keyword evidence="4 16" id="KW-0515">Mutator protein</keyword>
<comment type="cofactor">
    <cofactor evidence="16">
        <name>Mg(2+)</name>
        <dbReference type="ChEBI" id="CHEBI:18420"/>
    </cofactor>
    <text evidence="16">Binds 2 magnesium ions per subunit.</text>
</comment>
<dbReference type="PROSITE" id="PS50173">
    <property type="entry name" value="UMUC"/>
    <property type="match status" value="1"/>
</dbReference>
<evidence type="ECO:0000256" key="14">
    <source>
        <dbReference type="ARBA" id="ARBA00023204"/>
    </source>
</evidence>
<dbReference type="InterPro" id="IPR036775">
    <property type="entry name" value="DNA_pol_Y-fam_lit_finger_sf"/>
</dbReference>
<organism evidence="18 19">
    <name type="scientific">Dyella soli</name>
    <dbReference type="NCBI Taxonomy" id="522319"/>
    <lineage>
        <taxon>Bacteria</taxon>
        <taxon>Pseudomonadati</taxon>
        <taxon>Pseudomonadota</taxon>
        <taxon>Gammaproteobacteria</taxon>
        <taxon>Lysobacterales</taxon>
        <taxon>Rhodanobacteraceae</taxon>
        <taxon>Dyella</taxon>
    </lineage>
</organism>
<feature type="active site" evidence="16">
    <location>
        <position position="110"/>
    </location>
</feature>
<dbReference type="PANTHER" id="PTHR11076">
    <property type="entry name" value="DNA REPAIR POLYMERASE UMUC / TRANSFERASE FAMILY MEMBER"/>
    <property type="match status" value="1"/>
</dbReference>
<dbReference type="Gene3D" id="3.40.1170.60">
    <property type="match status" value="1"/>
</dbReference>
<evidence type="ECO:0000256" key="4">
    <source>
        <dbReference type="ARBA" id="ARBA00022457"/>
    </source>
</evidence>